<name>A0A2W7NKL0_9BACT</name>
<evidence type="ECO:0000256" key="1">
    <source>
        <dbReference type="SAM" id="SignalP"/>
    </source>
</evidence>
<feature type="signal peptide" evidence="1">
    <location>
        <begin position="1"/>
        <end position="22"/>
    </location>
</feature>
<feature type="chain" id="PRO_5016170401" evidence="1">
    <location>
        <begin position="23"/>
        <end position="602"/>
    </location>
</feature>
<dbReference type="InterPro" id="IPR036378">
    <property type="entry name" value="FAS1_dom_sf"/>
</dbReference>
<protein>
    <submittedName>
        <fullName evidence="3">Putative surface protein with fasciclin (FAS1) repeats</fullName>
    </submittedName>
</protein>
<dbReference type="AlphaFoldDB" id="A0A2W7NKL0"/>
<proteinExistence type="predicted"/>
<dbReference type="PANTHER" id="PTHR10900:SF77">
    <property type="entry name" value="FI19380P1"/>
    <property type="match status" value="1"/>
</dbReference>
<keyword evidence="1" id="KW-0732">Signal</keyword>
<evidence type="ECO:0000313" key="3">
    <source>
        <dbReference type="EMBL" id="PZX18627.1"/>
    </source>
</evidence>
<feature type="domain" description="FAS1" evidence="2">
    <location>
        <begin position="37"/>
        <end position="176"/>
    </location>
</feature>
<organism evidence="3 4">
    <name type="scientific">Breznakibacter xylanolyticus</name>
    <dbReference type="NCBI Taxonomy" id="990"/>
    <lineage>
        <taxon>Bacteria</taxon>
        <taxon>Pseudomonadati</taxon>
        <taxon>Bacteroidota</taxon>
        <taxon>Bacteroidia</taxon>
        <taxon>Marinilabiliales</taxon>
        <taxon>Marinilabiliaceae</taxon>
        <taxon>Breznakibacter</taxon>
    </lineage>
</organism>
<gene>
    <name evidence="3" type="ORF">LX69_01020</name>
</gene>
<dbReference type="InterPro" id="IPR050904">
    <property type="entry name" value="Adhesion/Biosynth-related"/>
</dbReference>
<dbReference type="PROSITE" id="PS51257">
    <property type="entry name" value="PROKAR_LIPOPROTEIN"/>
    <property type="match status" value="1"/>
</dbReference>
<dbReference type="RefSeq" id="WP_111444734.1">
    <property type="nucleotide sequence ID" value="NZ_QKZK01000006.1"/>
</dbReference>
<dbReference type="SMART" id="SM00554">
    <property type="entry name" value="FAS1"/>
    <property type="match status" value="1"/>
</dbReference>
<reference evidence="3 4" key="1">
    <citation type="submission" date="2018-06" db="EMBL/GenBank/DDBJ databases">
        <title>Genomic Encyclopedia of Archaeal and Bacterial Type Strains, Phase II (KMG-II): from individual species to whole genera.</title>
        <authorList>
            <person name="Goeker M."/>
        </authorList>
    </citation>
    <scope>NUCLEOTIDE SEQUENCE [LARGE SCALE GENOMIC DNA]</scope>
    <source>
        <strain evidence="3 4">DSM 6779</strain>
    </source>
</reference>
<comment type="caution">
    <text evidence="3">The sequence shown here is derived from an EMBL/GenBank/DDBJ whole genome shotgun (WGS) entry which is preliminary data.</text>
</comment>
<dbReference type="Pfam" id="PF02469">
    <property type="entry name" value="Fasciclin"/>
    <property type="match status" value="1"/>
</dbReference>
<evidence type="ECO:0000313" key="4">
    <source>
        <dbReference type="Proteomes" id="UP000249239"/>
    </source>
</evidence>
<accession>A0A2W7NKL0</accession>
<evidence type="ECO:0000259" key="2">
    <source>
        <dbReference type="PROSITE" id="PS50213"/>
    </source>
</evidence>
<dbReference type="PANTHER" id="PTHR10900">
    <property type="entry name" value="PERIOSTIN-RELATED"/>
    <property type="match status" value="1"/>
</dbReference>
<dbReference type="Gene3D" id="2.30.180.10">
    <property type="entry name" value="FAS1 domain"/>
    <property type="match status" value="2"/>
</dbReference>
<dbReference type="EMBL" id="QKZK01000006">
    <property type="protein sequence ID" value="PZX18627.1"/>
    <property type="molecule type" value="Genomic_DNA"/>
</dbReference>
<dbReference type="SUPFAM" id="SSF82153">
    <property type="entry name" value="FAS1 domain"/>
    <property type="match status" value="2"/>
</dbReference>
<keyword evidence="4" id="KW-1185">Reference proteome</keyword>
<dbReference type="OrthoDB" id="1119934at2"/>
<sequence length="602" mass="67657">MNKFKYCIWGFVCLLGMTFLWSGCEDPNYEERTNFEVLIGEYFDARPDSFSLFSEILERSQTVAFLKAYGNYTCFAPTNVAVQAYLKSKNVSSVSEIDPLELKQLVRYCVVNDTVPSEMFVDGRLEYPSMQGQYMITGTTVSASGEVMTLVNRQAAIVKKDLRVTNGIIHVIDQVLTPSELSISDYLAANPEFSYFWQAMQETGFDKILDTIPSADKADTTWYTIFSVPDAVYNASGITSFEALKATYDSQPDEKGLTGLYKYMAYHVLKGQQSFVSDLITAKVAKTMAPGEVLTVKNSGTTVLINDDIFAGVHEPGFEIQREVSDLCIGNGVVHVMKGNFAVKERFPFPVYWEVTDMLEIKKMPGVYKKAYQNLTHGQLADVTWEPTTASIGYVAPFTVSGTRHCVNDDVFEIYLRPEVVKSITFKTPTLVKGSYKIWIASRNVPTSSRMPKFYVYFNDKSTSRIMDCAKAPGLSDGKAPTDAELNLNNFKIYQYNPYDWYTTDETAIQTNIDNGTKLNWLGSNAWGRVACQYAGTVVVEETGSQTLKFEAISGGSNSYLWLDQIQFIPVEEDQNWPRINTLDASYVYKEDLLMGNFPKTN</sequence>
<dbReference type="InterPro" id="IPR000782">
    <property type="entry name" value="FAS1_domain"/>
</dbReference>
<feature type="domain" description="FAS1" evidence="2">
    <location>
        <begin position="180"/>
        <end position="341"/>
    </location>
</feature>
<dbReference type="PROSITE" id="PS50213">
    <property type="entry name" value="FAS1"/>
    <property type="match status" value="2"/>
</dbReference>
<dbReference type="Proteomes" id="UP000249239">
    <property type="component" value="Unassembled WGS sequence"/>
</dbReference>
<dbReference type="GO" id="GO:0005615">
    <property type="term" value="C:extracellular space"/>
    <property type="evidence" value="ECO:0007669"/>
    <property type="project" value="TreeGrafter"/>
</dbReference>